<reference evidence="2 3" key="1">
    <citation type="submission" date="2024-05" db="EMBL/GenBank/DDBJ databases">
        <title>A draft genome resource for the thread blight pathogen Marasmius tenuissimus strain MS-2.</title>
        <authorList>
            <person name="Yulfo-Soto G.E."/>
            <person name="Baruah I.K."/>
            <person name="Amoako-Attah I."/>
            <person name="Bukari Y."/>
            <person name="Meinhardt L.W."/>
            <person name="Bailey B.A."/>
            <person name="Cohen S.P."/>
        </authorList>
    </citation>
    <scope>NUCLEOTIDE SEQUENCE [LARGE SCALE GENOMIC DNA]</scope>
    <source>
        <strain evidence="2 3">MS-2</strain>
    </source>
</reference>
<protein>
    <submittedName>
        <fullName evidence="2">Uncharacterized protein</fullName>
    </submittedName>
</protein>
<feature type="compositionally biased region" description="Acidic residues" evidence="1">
    <location>
        <begin position="502"/>
        <end position="526"/>
    </location>
</feature>
<feature type="region of interest" description="Disordered" evidence="1">
    <location>
        <begin position="473"/>
        <end position="526"/>
    </location>
</feature>
<comment type="caution">
    <text evidence="2">The sequence shown here is derived from an EMBL/GenBank/DDBJ whole genome shotgun (WGS) entry which is preliminary data.</text>
</comment>
<evidence type="ECO:0000256" key="1">
    <source>
        <dbReference type="SAM" id="MobiDB-lite"/>
    </source>
</evidence>
<name>A0ABR3A459_9AGAR</name>
<sequence length="526" mass="61358">MNMKQHSTSLQVDNDKVRSNIEQACAAIFSTGYSVNNENYVQVHLESTSILPIQGTFSEVLQPHGLNHYDMFVPDSFHDLMGRISDLLKHNVRILATKKKCHIEYLDACLRKGDHEAHRKTFSLVNYKTHALGHKADAIVKYGTTNGTSTQAGEREHKQVKDKYQVTDKNKPEGQIAALITVEHKTSRAVLRRAKLKPIPPPDPSLHHQLPQNQNNPMEFHLVLNPKNPYDAPLKGFKSKLQRHLIARICNMDPDLVFDNKLYQLSFVGGRFYRHQRFRLHYTSYDCRRKKELIGFRRRPHIMMLTGDLSDPHPYLYARVIGIYHANVLYLGEDPTYRRTRRMEFLFVRWLQFNESHQWGWKAKSTPQVIRASHMIPAFEQNTTPDLLPSNSIVRVYEEYHENAYTIKDEDWRYYYVNIFPDTDMFMRYRGGGIGHVEFHEFLRRLEEEATENDIPLPEYDENGDVVRAEEMVEDNMDEDEEDNDGEEETLEGMFIRVMAGWDEDSDDDCDKDRDSDGEDSGSDNK</sequence>
<evidence type="ECO:0000313" key="2">
    <source>
        <dbReference type="EMBL" id="KAL0068167.1"/>
    </source>
</evidence>
<accession>A0ABR3A459</accession>
<keyword evidence="3" id="KW-1185">Reference proteome</keyword>
<feature type="compositionally biased region" description="Acidic residues" evidence="1">
    <location>
        <begin position="473"/>
        <end position="491"/>
    </location>
</feature>
<organism evidence="2 3">
    <name type="scientific">Marasmius tenuissimus</name>
    <dbReference type="NCBI Taxonomy" id="585030"/>
    <lineage>
        <taxon>Eukaryota</taxon>
        <taxon>Fungi</taxon>
        <taxon>Dikarya</taxon>
        <taxon>Basidiomycota</taxon>
        <taxon>Agaricomycotina</taxon>
        <taxon>Agaricomycetes</taxon>
        <taxon>Agaricomycetidae</taxon>
        <taxon>Agaricales</taxon>
        <taxon>Marasmiineae</taxon>
        <taxon>Marasmiaceae</taxon>
        <taxon>Marasmius</taxon>
    </lineage>
</organism>
<dbReference type="EMBL" id="JBBXMP010000020">
    <property type="protein sequence ID" value="KAL0068167.1"/>
    <property type="molecule type" value="Genomic_DNA"/>
</dbReference>
<proteinExistence type="predicted"/>
<evidence type="ECO:0000313" key="3">
    <source>
        <dbReference type="Proteomes" id="UP001437256"/>
    </source>
</evidence>
<dbReference type="Proteomes" id="UP001437256">
    <property type="component" value="Unassembled WGS sequence"/>
</dbReference>
<gene>
    <name evidence="2" type="ORF">AAF712_004827</name>
</gene>